<accession>A0AAD4KMF6</accession>
<keyword evidence="3" id="KW-1185">Reference proteome</keyword>
<dbReference type="Gene3D" id="2.40.160.200">
    <property type="entry name" value="LURP1-related"/>
    <property type="match status" value="1"/>
</dbReference>
<gene>
    <name evidence="2" type="ORF">BGW36DRAFT_399413</name>
</gene>
<dbReference type="InterPro" id="IPR025659">
    <property type="entry name" value="Tubby-like_C"/>
</dbReference>
<comment type="caution">
    <text evidence="2">The sequence shown here is derived from an EMBL/GenBank/DDBJ whole genome shotgun (WGS) entry which is preliminary data.</text>
</comment>
<reference evidence="2" key="1">
    <citation type="submission" date="2021-12" db="EMBL/GenBank/DDBJ databases">
        <title>Convergent genome expansion in fungi linked to evolution of root-endophyte symbiosis.</title>
        <authorList>
            <consortium name="DOE Joint Genome Institute"/>
            <person name="Ke Y.-H."/>
            <person name="Bonito G."/>
            <person name="Liao H.-L."/>
            <person name="Looney B."/>
            <person name="Rojas-Flechas A."/>
            <person name="Nash J."/>
            <person name="Hameed K."/>
            <person name="Schadt C."/>
            <person name="Martin F."/>
            <person name="Crous P.W."/>
            <person name="Miettinen O."/>
            <person name="Magnuson J.K."/>
            <person name="Labbe J."/>
            <person name="Jacobson D."/>
            <person name="Doktycz M.J."/>
            <person name="Veneault-Fourrey C."/>
            <person name="Kuo A."/>
            <person name="Mondo S."/>
            <person name="Calhoun S."/>
            <person name="Riley R."/>
            <person name="Ohm R."/>
            <person name="LaButti K."/>
            <person name="Andreopoulos B."/>
            <person name="Pangilinan J."/>
            <person name="Nolan M."/>
            <person name="Tritt A."/>
            <person name="Clum A."/>
            <person name="Lipzen A."/>
            <person name="Daum C."/>
            <person name="Barry K."/>
            <person name="Grigoriev I.V."/>
            <person name="Vilgalys R."/>
        </authorList>
    </citation>
    <scope>NUCLEOTIDE SEQUENCE</scope>
    <source>
        <strain evidence="2">PMI_201</strain>
    </source>
</reference>
<organism evidence="2 3">
    <name type="scientific">Talaromyces proteolyticus</name>
    <dbReference type="NCBI Taxonomy" id="1131652"/>
    <lineage>
        <taxon>Eukaryota</taxon>
        <taxon>Fungi</taxon>
        <taxon>Dikarya</taxon>
        <taxon>Ascomycota</taxon>
        <taxon>Pezizomycotina</taxon>
        <taxon>Eurotiomycetes</taxon>
        <taxon>Eurotiomycetidae</taxon>
        <taxon>Eurotiales</taxon>
        <taxon>Trichocomaceae</taxon>
        <taxon>Talaromyces</taxon>
        <taxon>Talaromyces sect. Bacilispori</taxon>
    </lineage>
</organism>
<comment type="similarity">
    <text evidence="1">Belongs to the LOR family.</text>
</comment>
<dbReference type="Proteomes" id="UP001201262">
    <property type="component" value="Unassembled WGS sequence"/>
</dbReference>
<evidence type="ECO:0000313" key="2">
    <source>
        <dbReference type="EMBL" id="KAH8692575.1"/>
    </source>
</evidence>
<dbReference type="InterPro" id="IPR007612">
    <property type="entry name" value="LOR"/>
</dbReference>
<proteinExistence type="inferred from homology"/>
<dbReference type="SUPFAM" id="SSF54518">
    <property type="entry name" value="Tubby C-terminal domain-like"/>
    <property type="match status" value="1"/>
</dbReference>
<evidence type="ECO:0000313" key="3">
    <source>
        <dbReference type="Proteomes" id="UP001201262"/>
    </source>
</evidence>
<name>A0AAD4KMF6_9EURO</name>
<dbReference type="GeneID" id="70248805"/>
<dbReference type="InterPro" id="IPR038595">
    <property type="entry name" value="LOR_sf"/>
</dbReference>
<evidence type="ECO:0000256" key="1">
    <source>
        <dbReference type="ARBA" id="ARBA00005437"/>
    </source>
</evidence>
<dbReference type="Pfam" id="PF04525">
    <property type="entry name" value="LOR"/>
    <property type="match status" value="1"/>
</dbReference>
<dbReference type="AlphaFoldDB" id="A0AAD4KMF6"/>
<dbReference type="RefSeq" id="XP_046068448.1">
    <property type="nucleotide sequence ID" value="XM_046218518.1"/>
</dbReference>
<dbReference type="EMBL" id="JAJTJA010000010">
    <property type="protein sequence ID" value="KAH8692575.1"/>
    <property type="molecule type" value="Genomic_DNA"/>
</dbReference>
<protein>
    <submittedName>
        <fullName evidence="2">Uncharacterized protein</fullName>
    </submittedName>
</protein>
<sequence length="198" mass="22090">MEPTLLPQTYPVAIADGFIQNEPEQRTIYMRCPDALFKHVEVLDESGKILFTSEGHPHTSRTWRRTVRDAAGTTIFHLRTYILYWKVQGPGDDDICKVDHVARQSNPKALDLIVKNQADKGIDELVEVRPTDLAGVTVLVNIRNEPVASIQLIGANPTSPFRKKSDRSVWKAQIANGVDLALIVAIMLCRAELHLSIG</sequence>